<comment type="caution">
    <text evidence="1">The sequence shown here is derived from an EMBL/GenBank/DDBJ whole genome shotgun (WGS) entry which is preliminary data.</text>
</comment>
<evidence type="ECO:0000313" key="2">
    <source>
        <dbReference type="Proteomes" id="UP000245539"/>
    </source>
</evidence>
<accession>A0A317C3Q1</accession>
<dbReference type="Proteomes" id="UP000245539">
    <property type="component" value="Unassembled WGS sequence"/>
</dbReference>
<sequence>MIDVLAANKQALETELQERIQTFFQVNNKKPNTVSIEMKLSKTEQVNGSSTIKILVKDKCTDQTLITV</sequence>
<dbReference type="OrthoDB" id="9914728at2"/>
<keyword evidence="2" id="KW-1185">Reference proteome</keyword>
<protein>
    <submittedName>
        <fullName evidence="1">Uncharacterized protein</fullName>
    </submittedName>
</protein>
<organism evidence="1 2">
    <name type="scientific">Leucothrix pacifica</name>
    <dbReference type="NCBI Taxonomy" id="1247513"/>
    <lineage>
        <taxon>Bacteria</taxon>
        <taxon>Pseudomonadati</taxon>
        <taxon>Pseudomonadota</taxon>
        <taxon>Gammaproteobacteria</taxon>
        <taxon>Thiotrichales</taxon>
        <taxon>Thiotrichaceae</taxon>
        <taxon>Leucothrix</taxon>
    </lineage>
</organism>
<proteinExistence type="predicted"/>
<dbReference type="EMBL" id="QGKM01000072">
    <property type="protein sequence ID" value="PWQ92927.1"/>
    <property type="molecule type" value="Genomic_DNA"/>
</dbReference>
<name>A0A317C3Q1_9GAMM</name>
<gene>
    <name evidence="1" type="ORF">DKW60_18635</name>
</gene>
<evidence type="ECO:0000313" key="1">
    <source>
        <dbReference type="EMBL" id="PWQ92927.1"/>
    </source>
</evidence>
<dbReference type="AlphaFoldDB" id="A0A317C3Q1"/>
<reference evidence="1 2" key="1">
    <citation type="submission" date="2018-05" db="EMBL/GenBank/DDBJ databases">
        <title>Leucothrix arctica sp. nov., isolated from Arctic seawater.</title>
        <authorList>
            <person name="Choi A."/>
            <person name="Baek K."/>
        </authorList>
    </citation>
    <scope>NUCLEOTIDE SEQUENCE [LARGE SCALE GENOMIC DNA]</scope>
    <source>
        <strain evidence="1 2">JCM 18388</strain>
    </source>
</reference>
<dbReference type="RefSeq" id="WP_109839175.1">
    <property type="nucleotide sequence ID" value="NZ_QGKM01000072.1"/>
</dbReference>